<dbReference type="Gene3D" id="3.30.160.660">
    <property type="match status" value="1"/>
</dbReference>
<dbReference type="PANTHER" id="PTHR37809">
    <property type="entry name" value="RIBOSOMAL PROTEIN S12 METHYLTHIOTRANSFERASE ACCESSORY FACTOR YCAO"/>
    <property type="match status" value="1"/>
</dbReference>
<protein>
    <submittedName>
        <fullName evidence="3">Ribosomal protein S12 methylthiotransferase accessory factor</fullName>
    </submittedName>
</protein>
<dbReference type="EMBL" id="FXTT01000001">
    <property type="protein sequence ID" value="SMP08909.1"/>
    <property type="molecule type" value="Genomic_DNA"/>
</dbReference>
<comment type="caution">
    <text evidence="3">The sequence shown here is derived from an EMBL/GenBank/DDBJ whole genome shotgun (WGS) entry which is preliminary data.</text>
</comment>
<dbReference type="PANTHER" id="PTHR37809:SF1">
    <property type="entry name" value="RIBOSOMAL PROTEIN S12 METHYLTHIOTRANSFERASE ACCESSORY FACTOR YCAO"/>
    <property type="match status" value="1"/>
</dbReference>
<feature type="region of interest" description="Disordered" evidence="1">
    <location>
        <begin position="1"/>
        <end position="36"/>
    </location>
</feature>
<dbReference type="InterPro" id="IPR003776">
    <property type="entry name" value="YcaO-like_dom"/>
</dbReference>
<keyword evidence="3" id="KW-0689">Ribosomal protein</keyword>
<dbReference type="PROSITE" id="PS51664">
    <property type="entry name" value="YCAO"/>
    <property type="match status" value="1"/>
</dbReference>
<dbReference type="Proteomes" id="UP001157914">
    <property type="component" value="Unassembled WGS sequence"/>
</dbReference>
<dbReference type="RefSeq" id="WP_283404405.1">
    <property type="nucleotide sequence ID" value="NZ_BAAAEA010000001.1"/>
</dbReference>
<feature type="domain" description="YcaO" evidence="2">
    <location>
        <begin position="90"/>
        <end position="438"/>
    </location>
</feature>
<proteinExistence type="predicted"/>
<organism evidence="3 4">
    <name type="scientific">Roseibium denhamense</name>
    <dbReference type="NCBI Taxonomy" id="76305"/>
    <lineage>
        <taxon>Bacteria</taxon>
        <taxon>Pseudomonadati</taxon>
        <taxon>Pseudomonadota</taxon>
        <taxon>Alphaproteobacteria</taxon>
        <taxon>Hyphomicrobiales</taxon>
        <taxon>Stappiaceae</taxon>
        <taxon>Roseibium</taxon>
    </lineage>
</organism>
<reference evidence="3 4" key="1">
    <citation type="submission" date="2017-05" db="EMBL/GenBank/DDBJ databases">
        <authorList>
            <person name="Varghese N."/>
            <person name="Submissions S."/>
        </authorList>
    </citation>
    <scope>NUCLEOTIDE SEQUENCE [LARGE SCALE GENOMIC DNA]</scope>
    <source>
        <strain evidence="3 4">DSM 15949</strain>
    </source>
</reference>
<feature type="compositionally biased region" description="Basic and acidic residues" evidence="1">
    <location>
        <begin position="21"/>
        <end position="34"/>
    </location>
</feature>
<sequence length="438" mass="47393">MIRTSADARPGMNFEGSDVLPSKHSDTTPKEHVHGTHRLVSPAVTLQRLKPHLKTFGITRVANVTGLDTIGLPVVAVYRPNARSLSVSQGKGLNLDSARVSGIMEAIEGYHAEHVTLPLRHAHFAELSEDGSVIDVAGLPRMVGGIFDPFRPILWCQGTELNSGRSTWVPFETVHTNFSYPLPPTSGNFQMSSNGLASGNHWLEAVSHGICELIERDALTLWAETGGPESSECRLDLATVDDPDCRFAIDLLSAANQAIGVWDISTDIGLPVFSCTIADRDPNHLGQFYCSHGSGCHLTRDVALLRALTEAAQTRLTFIAGARDDAHRDFFEAARNPDRVGKHRDQIESGVSKSMRTFSSAPSFAHSTFEEDVSCLLQKLGRVGLSQVVAVDLGGRVPGIEVVRVIVPGLEGLHDAPGYCVGKRSLARRAAYRRGPQS</sequence>
<evidence type="ECO:0000259" key="2">
    <source>
        <dbReference type="PROSITE" id="PS51664"/>
    </source>
</evidence>
<evidence type="ECO:0000313" key="3">
    <source>
        <dbReference type="EMBL" id="SMP08909.1"/>
    </source>
</evidence>
<dbReference type="GO" id="GO:0005840">
    <property type="term" value="C:ribosome"/>
    <property type="evidence" value="ECO:0007669"/>
    <property type="project" value="UniProtKB-KW"/>
</dbReference>
<evidence type="ECO:0000256" key="1">
    <source>
        <dbReference type="SAM" id="MobiDB-lite"/>
    </source>
</evidence>
<keyword evidence="3" id="KW-0687">Ribonucleoprotein</keyword>
<evidence type="ECO:0000313" key="4">
    <source>
        <dbReference type="Proteomes" id="UP001157914"/>
    </source>
</evidence>
<keyword evidence="4" id="KW-1185">Reference proteome</keyword>
<name>A0ABY1NGL3_9HYPH</name>
<accession>A0ABY1NGL3</accession>
<dbReference type="Pfam" id="PF02624">
    <property type="entry name" value="YcaO"/>
    <property type="match status" value="1"/>
</dbReference>
<dbReference type="NCBIfam" id="TIGR00702">
    <property type="entry name" value="YcaO-type kinase domain"/>
    <property type="match status" value="1"/>
</dbReference>
<gene>
    <name evidence="3" type="ORF">SAMN06265374_1040</name>
</gene>